<comment type="caution">
    <text evidence="5">The sequence shown here is derived from an EMBL/GenBank/DDBJ whole genome shotgun (WGS) entry which is preliminary data.</text>
</comment>
<feature type="domain" description="CBS" evidence="4">
    <location>
        <begin position="189"/>
        <end position="245"/>
    </location>
</feature>
<dbReference type="Pfam" id="PF00571">
    <property type="entry name" value="CBS"/>
    <property type="match status" value="2"/>
</dbReference>
<organism evidence="5 6">
    <name type="scientific">Polysphondylium violaceum</name>
    <dbReference type="NCBI Taxonomy" id="133409"/>
    <lineage>
        <taxon>Eukaryota</taxon>
        <taxon>Amoebozoa</taxon>
        <taxon>Evosea</taxon>
        <taxon>Eumycetozoa</taxon>
        <taxon>Dictyostelia</taxon>
        <taxon>Dictyosteliales</taxon>
        <taxon>Dictyosteliaceae</taxon>
        <taxon>Polysphondylium</taxon>
    </lineage>
</organism>
<name>A0A8J4PXS4_9MYCE</name>
<dbReference type="SUPFAM" id="SSF54631">
    <property type="entry name" value="CBS-domain pair"/>
    <property type="match status" value="2"/>
</dbReference>
<dbReference type="CDD" id="cd02205">
    <property type="entry name" value="CBS_pair_SF"/>
    <property type="match status" value="1"/>
</dbReference>
<dbReference type="InterPro" id="IPR000644">
    <property type="entry name" value="CBS_dom"/>
</dbReference>
<dbReference type="Proteomes" id="UP000695562">
    <property type="component" value="Unassembled WGS sequence"/>
</dbReference>
<evidence type="ECO:0000256" key="3">
    <source>
        <dbReference type="PROSITE-ProRule" id="PRU00703"/>
    </source>
</evidence>
<proteinExistence type="predicted"/>
<evidence type="ECO:0000313" key="6">
    <source>
        <dbReference type="Proteomes" id="UP000695562"/>
    </source>
</evidence>
<evidence type="ECO:0000313" key="5">
    <source>
        <dbReference type="EMBL" id="KAF2071411.1"/>
    </source>
</evidence>
<accession>A0A8J4PXS4</accession>
<evidence type="ECO:0000259" key="4">
    <source>
        <dbReference type="PROSITE" id="PS51371"/>
    </source>
</evidence>
<keyword evidence="2 3" id="KW-0129">CBS domain</keyword>
<dbReference type="EMBL" id="AJWJ01000378">
    <property type="protein sequence ID" value="KAF2071411.1"/>
    <property type="molecule type" value="Genomic_DNA"/>
</dbReference>
<feature type="domain" description="CBS" evidence="4">
    <location>
        <begin position="334"/>
        <end position="398"/>
    </location>
</feature>
<evidence type="ECO:0000256" key="1">
    <source>
        <dbReference type="ARBA" id="ARBA00022737"/>
    </source>
</evidence>
<evidence type="ECO:0000256" key="2">
    <source>
        <dbReference type="ARBA" id="ARBA00023122"/>
    </source>
</evidence>
<sequence length="399" mass="45806">MLINSNNNSDRKEIEQDDSIKPLIPLLSNLFFEDKRWLDLVFHTSVNEIANKKSLNNLISIDSHTTVGDTMVILKNNNIFSAPIFKENCVYNSQGQSIRVDNGGEGDDWENKHYLSDYIGMLGVHEIIAFMIGIFFEEKTSYQLNYSPYSTSETIEIETWKLPKPKDISKNSQFFKDTPILDLLNLAPPNPRKMDYIFSTDNMAMAIKVLSESKLTRLPIVKDNTIIGILSRTDILSKLVSNKQILPEIFHKPLSYFPRQHLLDSDYWSIYPDTTASFAFHIMEKKEKQSVAIVKDKQLVSNFSLTDIKGIDESNILDLNLEIKDYLEKINKSIDKNKIVSATLNTSLIDVIQLIVQHKIHGLWILRPTNQDSNHHDEIEGFISYKSILDIINNLIKLL</sequence>
<gene>
    <name evidence="5" type="ORF">CYY_007275</name>
</gene>
<dbReference type="PANTHER" id="PTHR13780">
    <property type="entry name" value="AMP-ACTIVATED PROTEIN KINASE, GAMMA REGULATORY SUBUNIT"/>
    <property type="match status" value="1"/>
</dbReference>
<dbReference type="InterPro" id="IPR046342">
    <property type="entry name" value="CBS_dom_sf"/>
</dbReference>
<dbReference type="AlphaFoldDB" id="A0A8J4PXS4"/>
<dbReference type="InterPro" id="IPR050511">
    <property type="entry name" value="AMPK_gamma/SDS23_families"/>
</dbReference>
<reference evidence="5" key="1">
    <citation type="submission" date="2020-01" db="EMBL/GenBank/DDBJ databases">
        <title>Development of genomics and gene disruption for Polysphondylium violaceum indicates a role for the polyketide synthase stlB in stalk morphogenesis.</title>
        <authorList>
            <person name="Narita B."/>
            <person name="Kawabe Y."/>
            <person name="Kin K."/>
            <person name="Saito T."/>
            <person name="Gibbs R."/>
            <person name="Kuspa A."/>
            <person name="Muzny D."/>
            <person name="Queller D."/>
            <person name="Richards S."/>
            <person name="Strassman J."/>
            <person name="Sucgang R."/>
            <person name="Worley K."/>
            <person name="Schaap P."/>
        </authorList>
    </citation>
    <scope>NUCLEOTIDE SEQUENCE</scope>
    <source>
        <strain evidence="5">QSvi11</strain>
    </source>
</reference>
<dbReference type="SMART" id="SM00116">
    <property type="entry name" value="CBS"/>
    <property type="match status" value="3"/>
</dbReference>
<keyword evidence="6" id="KW-1185">Reference proteome</keyword>
<dbReference type="Gene3D" id="3.10.580.10">
    <property type="entry name" value="CBS-domain"/>
    <property type="match status" value="2"/>
</dbReference>
<dbReference type="PROSITE" id="PS51371">
    <property type="entry name" value="CBS"/>
    <property type="match status" value="2"/>
</dbReference>
<dbReference type="OrthoDB" id="449052at2759"/>
<keyword evidence="1" id="KW-0677">Repeat</keyword>
<protein>
    <recommendedName>
        <fullName evidence="4">CBS domain-containing protein</fullName>
    </recommendedName>
</protein>